<dbReference type="Pfam" id="PF18885">
    <property type="entry name" value="DUF5648"/>
    <property type="match status" value="1"/>
</dbReference>
<feature type="domain" description="Peptidase C-terminal archaeal/bacterial" evidence="1">
    <location>
        <begin position="142"/>
        <end position="207"/>
    </location>
</feature>
<dbReference type="Pfam" id="PF04151">
    <property type="entry name" value="PPC"/>
    <property type="match status" value="1"/>
</dbReference>
<dbReference type="AlphaFoldDB" id="A0A6H1TVX9"/>
<reference evidence="3 4" key="1">
    <citation type="submission" date="2020-04" db="EMBL/GenBank/DDBJ databases">
        <authorList>
            <person name="Basu S."/>
            <person name="Maruthanayagam V."/>
            <person name="Chakraborty S."/>
            <person name="Pramanik A."/>
            <person name="Mukherjee J."/>
            <person name="Brink B."/>
        </authorList>
    </citation>
    <scope>NUCLEOTIDE SEQUENCE [LARGE SCALE GENOMIC DNA]</scope>
    <source>
        <strain evidence="3 4">AP17</strain>
    </source>
</reference>
<feature type="domain" description="DUF5648" evidence="2">
    <location>
        <begin position="249"/>
        <end position="389"/>
    </location>
</feature>
<protein>
    <submittedName>
        <fullName evidence="3">Uncharacterized protein</fullName>
    </submittedName>
</protein>
<accession>A0A6H1TVX9</accession>
<evidence type="ECO:0000313" key="3">
    <source>
        <dbReference type="EMBL" id="QIZ69913.1"/>
    </source>
</evidence>
<gene>
    <name evidence="3" type="ORF">HCG48_04390</name>
</gene>
<proteinExistence type="predicted"/>
<evidence type="ECO:0000259" key="2">
    <source>
        <dbReference type="Pfam" id="PF18885"/>
    </source>
</evidence>
<keyword evidence="4" id="KW-1185">Reference proteome</keyword>
<dbReference type="KEGG" id="oxy:HCG48_04390"/>
<dbReference type="RefSeq" id="WP_168568070.1">
    <property type="nucleotide sequence ID" value="NZ_CP051167.1"/>
</dbReference>
<sequence length="401" mass="43921">MTGFRVTQEFLTNSRLELTKSIESTDVEFNQPLEITAYPLNDTLDLELRLTGNATGLPIPGDGTTRDTNGAGELETLTFANPQWGTTPYTVGVLNTEGTRGKFLLEANSENPDNDSAASAPQIGNLVGTQTYNGFVGRSDRTDWYNFRLPSDSQVSVQLTGLEDNADLELYESNGSTLILRSRNGGIGDESIDTTLDAGNYLVKVSSNDLTANLPDNEGASTKYSLNLTQESLDGGGGGGGVDPITGVPVYRFFNTFTGTHFYTANNNEAEFVRDNLTAYNYEGPSFAGANNGTPDSDPVYRFYNTFTGTHFYTISDTEAEFVRQNLPAYRDEGIAYQAFDTQEADAIPLYRFYNTVTGSHFYTPDATERDVVDRMLPAYNYEGVGYYVYDLEDVGDLSLA</sequence>
<organism evidence="3 4">
    <name type="scientific">Oxynema aestuarii AP17</name>
    <dbReference type="NCBI Taxonomy" id="2064643"/>
    <lineage>
        <taxon>Bacteria</taxon>
        <taxon>Bacillati</taxon>
        <taxon>Cyanobacteriota</taxon>
        <taxon>Cyanophyceae</taxon>
        <taxon>Oscillatoriophycideae</taxon>
        <taxon>Oscillatoriales</taxon>
        <taxon>Oscillatoriaceae</taxon>
        <taxon>Oxynema</taxon>
        <taxon>Oxynema aestuarii</taxon>
    </lineage>
</organism>
<dbReference type="Gene3D" id="2.60.120.380">
    <property type="match status" value="1"/>
</dbReference>
<name>A0A6H1TVX9_9CYAN</name>
<dbReference type="SUPFAM" id="SSF89260">
    <property type="entry name" value="Collagen-binding domain"/>
    <property type="match status" value="1"/>
</dbReference>
<evidence type="ECO:0000313" key="4">
    <source>
        <dbReference type="Proteomes" id="UP000500857"/>
    </source>
</evidence>
<dbReference type="InterPro" id="IPR007280">
    <property type="entry name" value="Peptidase_C_arc/bac"/>
</dbReference>
<evidence type="ECO:0000259" key="1">
    <source>
        <dbReference type="Pfam" id="PF04151"/>
    </source>
</evidence>
<dbReference type="InterPro" id="IPR043708">
    <property type="entry name" value="DUF5648"/>
</dbReference>
<dbReference type="EMBL" id="CP051167">
    <property type="protein sequence ID" value="QIZ69913.1"/>
    <property type="molecule type" value="Genomic_DNA"/>
</dbReference>
<dbReference type="Proteomes" id="UP000500857">
    <property type="component" value="Chromosome"/>
</dbReference>